<evidence type="ECO:0000313" key="3">
    <source>
        <dbReference type="Proteomes" id="UP000230709"/>
    </source>
</evidence>
<dbReference type="InterPro" id="IPR010915">
    <property type="entry name" value="PHB_depoly_PhaZ"/>
</dbReference>
<dbReference type="PANTHER" id="PTHR36837:SF4">
    <property type="entry name" value="BLR0908 PROTEIN"/>
    <property type="match status" value="1"/>
</dbReference>
<dbReference type="STRING" id="595536.GCA_000178815_04044"/>
<dbReference type="PANTHER" id="PTHR36837">
    <property type="entry name" value="POLY(3-HYDROXYALKANOATE) POLYMERASE SUBUNIT PHAC"/>
    <property type="match status" value="1"/>
</dbReference>
<gene>
    <name evidence="2" type="ORF">CQW49_05565</name>
</gene>
<evidence type="ECO:0000313" key="2">
    <source>
        <dbReference type="EMBL" id="ATQ67420.1"/>
    </source>
</evidence>
<dbReference type="RefSeq" id="WP_081735752.1">
    <property type="nucleotide sequence ID" value="NZ_ADVE02000001.1"/>
</dbReference>
<dbReference type="InterPro" id="IPR051321">
    <property type="entry name" value="PHA/PHB_synthase"/>
</dbReference>
<accession>A0A2D2CXC7</accession>
<reference evidence="3" key="1">
    <citation type="submission" date="2017-10" db="EMBL/GenBank/DDBJ databases">
        <title>Completed PacBio SMRT sequence of Methylosinus trichosporium OB3b reveals presence of a third large plasmid.</title>
        <authorList>
            <person name="Charles T.C."/>
            <person name="Lynch M.D.J."/>
            <person name="Heil J.R."/>
            <person name="Cheng J."/>
        </authorList>
    </citation>
    <scope>NUCLEOTIDE SEQUENCE [LARGE SCALE GENOMIC DNA]</scope>
    <source>
        <strain evidence="3">OB3b</strain>
    </source>
</reference>
<dbReference type="PIRSF" id="PIRSF020818">
    <property type="entry name" value="PHB_depoly_PhaZ"/>
    <property type="match status" value="1"/>
</dbReference>
<protein>
    <submittedName>
        <fullName evidence="2">Polyhydroxyalkanoate depolymerase</fullName>
    </submittedName>
</protein>
<name>A0A2D2CXC7_METT3</name>
<dbReference type="KEGG" id="mtw:CQW49_05565"/>
<dbReference type="Pfam" id="PF06850">
    <property type="entry name" value="PHB_depo_C"/>
    <property type="match status" value="1"/>
</dbReference>
<feature type="domain" description="PHB de-polymerase C-terminal" evidence="1">
    <location>
        <begin position="203"/>
        <end position="403"/>
    </location>
</feature>
<organism evidence="2 3">
    <name type="scientific">Methylosinus trichosporium (strain ATCC 35070 / NCIMB 11131 / UNIQEM 75 / OB3b)</name>
    <dbReference type="NCBI Taxonomy" id="595536"/>
    <lineage>
        <taxon>Bacteria</taxon>
        <taxon>Pseudomonadati</taxon>
        <taxon>Pseudomonadota</taxon>
        <taxon>Alphaproteobacteria</taxon>
        <taxon>Hyphomicrobiales</taxon>
        <taxon>Methylocystaceae</taxon>
        <taxon>Methylosinus</taxon>
    </lineage>
</organism>
<dbReference type="InterPro" id="IPR029058">
    <property type="entry name" value="AB_hydrolase_fold"/>
</dbReference>
<dbReference type="NCBIfam" id="TIGR01849">
    <property type="entry name" value="PHB_depoly_PhaZ"/>
    <property type="match status" value="1"/>
</dbReference>
<dbReference type="Gene3D" id="3.40.50.1820">
    <property type="entry name" value="alpha/beta hydrolase"/>
    <property type="match status" value="1"/>
</dbReference>
<dbReference type="InterPro" id="IPR009656">
    <property type="entry name" value="PHB_depo_C"/>
</dbReference>
<dbReference type="AlphaFoldDB" id="A0A2D2CXC7"/>
<sequence length="405" mass="45256">MMYDAYQSYADVSNRLRLAAASGERLLRLWTSTPYASPARCFQAYCELVALLGFTHKRPCYGIDRIATHDGAFVDVVEEPVYATPFATLLRFSRKDAENLPRVLLVAPMSGHFATLLRGTIRTLLQDHDVYVTDWINTRDIPLAAGVFGMDEFVQHLIDFIRFLGQPAHVVAVCQPTVAALAAVAAMAEDNDPAQPASLTLMAGPIDISVAPTKVNEFATSKPIEWFRDNVIGVVPRGLPGAGRKVYPGFLQIAGFMSMNVDRHANAFMDMFRHRVEGEHEKADRIRTFYEEYFAIMDLDARFYLETIETVFHKNALSAGKLLFKGRPVTPRAIKKTFLLTVEGEKDDICAVGQTLAAQDLCSGLRPYMKSHHLQAGVGHYGVFNGKRWDNQIYPVLRDHIQNSV</sequence>
<dbReference type="EMBL" id="CP023737">
    <property type="protein sequence ID" value="ATQ67420.1"/>
    <property type="molecule type" value="Genomic_DNA"/>
</dbReference>
<dbReference type="Proteomes" id="UP000230709">
    <property type="component" value="Chromosome"/>
</dbReference>
<proteinExistence type="predicted"/>
<dbReference type="SUPFAM" id="SSF53474">
    <property type="entry name" value="alpha/beta-Hydrolases"/>
    <property type="match status" value="1"/>
</dbReference>
<evidence type="ECO:0000259" key="1">
    <source>
        <dbReference type="Pfam" id="PF06850"/>
    </source>
</evidence>
<keyword evidence="3" id="KW-1185">Reference proteome</keyword>